<feature type="compositionally biased region" description="Basic and acidic residues" evidence="22">
    <location>
        <begin position="2573"/>
        <end position="2588"/>
    </location>
</feature>
<feature type="compositionally biased region" description="Basic and acidic residues" evidence="22">
    <location>
        <begin position="494"/>
        <end position="533"/>
    </location>
</feature>
<dbReference type="PROSITE" id="PS50011">
    <property type="entry name" value="PROTEIN_KINASE_DOM"/>
    <property type="match status" value="2"/>
</dbReference>
<evidence type="ECO:0000256" key="2">
    <source>
        <dbReference type="ARBA" id="ARBA00004496"/>
    </source>
</evidence>
<keyword evidence="6" id="KW-0963">Cytoplasm</keyword>
<feature type="compositionally biased region" description="Polar residues" evidence="22">
    <location>
        <begin position="567"/>
        <end position="578"/>
    </location>
</feature>
<evidence type="ECO:0000313" key="27">
    <source>
        <dbReference type="RefSeq" id="XP_038853294.1"/>
    </source>
</evidence>
<keyword evidence="9" id="KW-0808">Transferase</keyword>
<feature type="domain" description="Ig-like" evidence="24">
    <location>
        <begin position="1574"/>
        <end position="1662"/>
    </location>
</feature>
<dbReference type="FunFam" id="2.60.40.10:FF:000425">
    <property type="entry name" value="Myosin light chain kinase"/>
    <property type="match status" value="1"/>
</dbReference>
<dbReference type="PROSITE" id="PS00108">
    <property type="entry name" value="PROTEIN_KINASE_ST"/>
    <property type="match status" value="2"/>
</dbReference>
<feature type="compositionally biased region" description="Polar residues" evidence="22">
    <location>
        <begin position="2296"/>
        <end position="2306"/>
    </location>
</feature>
<feature type="region of interest" description="Disordered" evidence="22">
    <location>
        <begin position="2176"/>
        <end position="2623"/>
    </location>
</feature>
<dbReference type="InterPro" id="IPR017441">
    <property type="entry name" value="Protein_kinase_ATP_BS"/>
</dbReference>
<feature type="compositionally biased region" description="Basic and acidic residues" evidence="22">
    <location>
        <begin position="2273"/>
        <end position="2295"/>
    </location>
</feature>
<dbReference type="InterPro" id="IPR003598">
    <property type="entry name" value="Ig_sub2"/>
</dbReference>
<dbReference type="FunFam" id="3.30.200.20:FF:000302">
    <property type="entry name" value="striated muscle preferentially expressed protein kinase"/>
    <property type="match status" value="1"/>
</dbReference>
<dbReference type="SMART" id="SM00408">
    <property type="entry name" value="IGc2"/>
    <property type="match status" value="9"/>
</dbReference>
<feature type="region of interest" description="Disordered" evidence="22">
    <location>
        <begin position="2042"/>
        <end position="2159"/>
    </location>
</feature>
<dbReference type="GO" id="GO:0004674">
    <property type="term" value="F:protein serine/threonine kinase activity"/>
    <property type="evidence" value="ECO:0007669"/>
    <property type="project" value="UniProtKB-KW"/>
</dbReference>
<feature type="region of interest" description="Disordered" evidence="22">
    <location>
        <begin position="394"/>
        <end position="430"/>
    </location>
</feature>
<dbReference type="InterPro" id="IPR007110">
    <property type="entry name" value="Ig-like_dom"/>
</dbReference>
<feature type="compositionally biased region" description="Polar residues" evidence="22">
    <location>
        <begin position="306"/>
        <end position="318"/>
    </location>
</feature>
<evidence type="ECO:0000256" key="7">
    <source>
        <dbReference type="ARBA" id="ARBA00022527"/>
    </source>
</evidence>
<feature type="compositionally biased region" description="Acidic residues" evidence="22">
    <location>
        <begin position="732"/>
        <end position="744"/>
    </location>
</feature>
<evidence type="ECO:0000256" key="17">
    <source>
        <dbReference type="ARBA" id="ARBA00023319"/>
    </source>
</evidence>
<feature type="compositionally biased region" description="Basic and acidic residues" evidence="22">
    <location>
        <begin position="2740"/>
        <end position="2757"/>
    </location>
</feature>
<dbReference type="FunFam" id="2.60.40.10:FF:000541">
    <property type="entry name" value="striated muscle preferentially expressed protein kinase"/>
    <property type="match status" value="1"/>
</dbReference>
<feature type="domain" description="Ig-like" evidence="24">
    <location>
        <begin position="35"/>
        <end position="118"/>
    </location>
</feature>
<evidence type="ECO:0000256" key="5">
    <source>
        <dbReference type="ARBA" id="ARBA00022481"/>
    </source>
</evidence>
<dbReference type="FunFam" id="2.60.40.10:FF:000032">
    <property type="entry name" value="palladin isoform X1"/>
    <property type="match status" value="1"/>
</dbReference>
<evidence type="ECO:0000256" key="11">
    <source>
        <dbReference type="ARBA" id="ARBA00022741"/>
    </source>
</evidence>
<feature type="compositionally biased region" description="Low complexity" evidence="22">
    <location>
        <begin position="334"/>
        <end position="344"/>
    </location>
</feature>
<dbReference type="Pfam" id="PF00069">
    <property type="entry name" value="Pkinase"/>
    <property type="match status" value="2"/>
</dbReference>
<evidence type="ECO:0000256" key="15">
    <source>
        <dbReference type="ARBA" id="ARBA00023157"/>
    </source>
</evidence>
<feature type="region of interest" description="Disordered" evidence="22">
    <location>
        <begin position="124"/>
        <end position="180"/>
    </location>
</feature>
<evidence type="ECO:0000256" key="19">
    <source>
        <dbReference type="ARBA" id="ARBA00048679"/>
    </source>
</evidence>
<feature type="binding site" evidence="21">
    <location>
        <position position="1722"/>
    </location>
    <ligand>
        <name>ATP</name>
        <dbReference type="ChEBI" id="CHEBI:30616"/>
    </ligand>
</feature>
<gene>
    <name evidence="27" type="primary">LOC120050837</name>
</gene>
<dbReference type="InterPro" id="IPR008271">
    <property type="entry name" value="Ser/Thr_kinase_AS"/>
</dbReference>
<dbReference type="FunFam" id="2.60.40.10:FF:000513">
    <property type="entry name" value="striated muscle preferentially expressed protein kinase"/>
    <property type="match status" value="1"/>
</dbReference>
<dbReference type="CDD" id="cd00063">
    <property type="entry name" value="FN3"/>
    <property type="match status" value="2"/>
</dbReference>
<feature type="domain" description="Ig-like" evidence="24">
    <location>
        <begin position="1480"/>
        <end position="1557"/>
    </location>
</feature>
<feature type="region of interest" description="Disordered" evidence="22">
    <location>
        <begin position="494"/>
        <end position="809"/>
    </location>
</feature>
<evidence type="ECO:0000313" key="26">
    <source>
        <dbReference type="Proteomes" id="UP000808372"/>
    </source>
</evidence>
<evidence type="ECO:0000256" key="4">
    <source>
        <dbReference type="ARBA" id="ARBA00012513"/>
    </source>
</evidence>
<feature type="compositionally biased region" description="Polar residues" evidence="22">
    <location>
        <begin position="2427"/>
        <end position="2437"/>
    </location>
</feature>
<feature type="compositionally biased region" description="Basic and acidic residues" evidence="22">
    <location>
        <begin position="2683"/>
        <end position="2716"/>
    </location>
</feature>
<dbReference type="PANTHER" id="PTHR47633">
    <property type="entry name" value="IMMUNOGLOBULIN"/>
    <property type="match status" value="1"/>
</dbReference>
<feature type="region of interest" description="Disordered" evidence="22">
    <location>
        <begin position="270"/>
        <end position="352"/>
    </location>
</feature>
<feature type="domain" description="Ig-like" evidence="24">
    <location>
        <begin position="1278"/>
        <end position="1368"/>
    </location>
</feature>
<dbReference type="FunFam" id="2.60.40.10:FF:000784">
    <property type="entry name" value="Striated muscle preferentially expressed protein kinase"/>
    <property type="match status" value="1"/>
</dbReference>
<feature type="domain" description="Ig-like" evidence="24">
    <location>
        <begin position="1049"/>
        <end position="1137"/>
    </location>
</feature>
<evidence type="ECO:0000256" key="3">
    <source>
        <dbReference type="ARBA" id="ARBA00006692"/>
    </source>
</evidence>
<feature type="compositionally biased region" description="Basic and acidic residues" evidence="22">
    <location>
        <begin position="609"/>
        <end position="623"/>
    </location>
</feature>
<evidence type="ECO:0000256" key="18">
    <source>
        <dbReference type="ARBA" id="ARBA00047899"/>
    </source>
</evidence>
<feature type="compositionally biased region" description="Acidic residues" evidence="22">
    <location>
        <begin position="124"/>
        <end position="134"/>
    </location>
</feature>
<evidence type="ECO:0000256" key="8">
    <source>
        <dbReference type="ARBA" id="ARBA00022553"/>
    </source>
</evidence>
<dbReference type="KEGG" id="snh:120050837"/>
<feature type="compositionally biased region" description="Low complexity" evidence="22">
    <location>
        <begin position="283"/>
        <end position="305"/>
    </location>
</feature>
<dbReference type="SUPFAM" id="SSF56112">
    <property type="entry name" value="Protein kinase-like (PK-like)"/>
    <property type="match status" value="2"/>
</dbReference>
<keyword evidence="15" id="KW-1015">Disulfide bond</keyword>
<organism evidence="26 27">
    <name type="scientific">Salvelinus namaycush</name>
    <name type="common">Lake trout</name>
    <name type="synonym">Salmo namaycush</name>
    <dbReference type="NCBI Taxonomy" id="8040"/>
    <lineage>
        <taxon>Eukaryota</taxon>
        <taxon>Metazoa</taxon>
        <taxon>Chordata</taxon>
        <taxon>Craniata</taxon>
        <taxon>Vertebrata</taxon>
        <taxon>Euteleostomi</taxon>
        <taxon>Actinopterygii</taxon>
        <taxon>Neopterygii</taxon>
        <taxon>Teleostei</taxon>
        <taxon>Protacanthopterygii</taxon>
        <taxon>Salmoniformes</taxon>
        <taxon>Salmonidae</taxon>
        <taxon>Salmoninae</taxon>
        <taxon>Salvelinus</taxon>
    </lineage>
</organism>
<comment type="subcellular location">
    <subcellularLocation>
        <location evidence="2">Cytoplasm</location>
    </subcellularLocation>
    <subcellularLocation>
        <location evidence="1">Nucleus</location>
    </subcellularLocation>
</comment>
<comment type="catalytic activity">
    <reaction evidence="19">
        <text>L-seryl-[protein] + ATP = O-phospho-L-seryl-[protein] + ADP + H(+)</text>
        <dbReference type="Rhea" id="RHEA:17989"/>
        <dbReference type="Rhea" id="RHEA-COMP:9863"/>
        <dbReference type="Rhea" id="RHEA-COMP:11604"/>
        <dbReference type="ChEBI" id="CHEBI:15378"/>
        <dbReference type="ChEBI" id="CHEBI:29999"/>
        <dbReference type="ChEBI" id="CHEBI:30616"/>
        <dbReference type="ChEBI" id="CHEBI:83421"/>
        <dbReference type="ChEBI" id="CHEBI:456216"/>
        <dbReference type="EC" id="2.7.11.1"/>
    </reaction>
</comment>
<feature type="region of interest" description="Disordered" evidence="22">
    <location>
        <begin position="2674"/>
        <end position="2845"/>
    </location>
</feature>
<dbReference type="Gene3D" id="1.10.510.10">
    <property type="entry name" value="Transferase(Phosphotransferase) domain 1"/>
    <property type="match status" value="2"/>
</dbReference>
<keyword evidence="12" id="KW-0418">Kinase</keyword>
<dbReference type="FunFam" id="2.60.40.10:FF:000497">
    <property type="entry name" value="Striated muscle preferentially expressed protein kinase"/>
    <property type="match status" value="1"/>
</dbReference>
<dbReference type="FunFam" id="1.10.510.10:FF:000344">
    <property type="entry name" value="striated muscle preferentially expressed protein kinase isoform X1"/>
    <property type="match status" value="1"/>
</dbReference>
<evidence type="ECO:0000256" key="16">
    <source>
        <dbReference type="ARBA" id="ARBA00023242"/>
    </source>
</evidence>
<feature type="compositionally biased region" description="Low complexity" evidence="22">
    <location>
        <begin position="2475"/>
        <end position="2502"/>
    </location>
</feature>
<feature type="compositionally biased region" description="Basic and acidic residues" evidence="22">
    <location>
        <begin position="2195"/>
        <end position="2207"/>
    </location>
</feature>
<evidence type="ECO:0000256" key="22">
    <source>
        <dbReference type="SAM" id="MobiDB-lite"/>
    </source>
</evidence>
<feature type="compositionally biased region" description="Basic and acidic residues" evidence="22">
    <location>
        <begin position="745"/>
        <end position="763"/>
    </location>
</feature>
<proteinExistence type="inferred from homology"/>
<comment type="catalytic activity">
    <reaction evidence="18">
        <text>L-threonyl-[protein] + ATP = O-phospho-L-threonyl-[protein] + ADP + H(+)</text>
        <dbReference type="Rhea" id="RHEA:46608"/>
        <dbReference type="Rhea" id="RHEA-COMP:11060"/>
        <dbReference type="Rhea" id="RHEA-COMP:11605"/>
        <dbReference type="ChEBI" id="CHEBI:15378"/>
        <dbReference type="ChEBI" id="CHEBI:30013"/>
        <dbReference type="ChEBI" id="CHEBI:30616"/>
        <dbReference type="ChEBI" id="CHEBI:61977"/>
        <dbReference type="ChEBI" id="CHEBI:456216"/>
        <dbReference type="EC" id="2.7.11.1"/>
    </reaction>
</comment>
<feature type="compositionally biased region" description="Acidic residues" evidence="22">
    <location>
        <begin position="2390"/>
        <end position="2399"/>
    </location>
</feature>
<keyword evidence="14 21" id="KW-0067">ATP-binding</keyword>
<feature type="compositionally biased region" description="Basic and acidic residues" evidence="22">
    <location>
        <begin position="2400"/>
        <end position="2417"/>
    </location>
</feature>
<feature type="region of interest" description="Disordered" evidence="22">
    <location>
        <begin position="454"/>
        <end position="481"/>
    </location>
</feature>
<feature type="compositionally biased region" description="Low complexity" evidence="22">
    <location>
        <begin position="697"/>
        <end position="708"/>
    </location>
</feature>
<dbReference type="FunFam" id="2.60.40.10:FF:000080">
    <property type="entry name" value="Myosin light chain kinase, smooth muscle"/>
    <property type="match status" value="1"/>
</dbReference>
<dbReference type="SMART" id="SM00220">
    <property type="entry name" value="S_TKc"/>
    <property type="match status" value="2"/>
</dbReference>
<dbReference type="SUPFAM" id="SSF49265">
    <property type="entry name" value="Fibronectin type III"/>
    <property type="match status" value="1"/>
</dbReference>
<feature type="domain" description="Fibronectin type-III" evidence="25">
    <location>
        <begin position="2944"/>
        <end position="3035"/>
    </location>
</feature>
<dbReference type="SUPFAM" id="SSF48726">
    <property type="entry name" value="Immunoglobulin"/>
    <property type="match status" value="9"/>
</dbReference>
<dbReference type="GO" id="GO:0005737">
    <property type="term" value="C:cytoplasm"/>
    <property type="evidence" value="ECO:0007669"/>
    <property type="project" value="UniProtKB-SubCell"/>
</dbReference>
<feature type="compositionally biased region" description="Pro residues" evidence="22">
    <location>
        <begin position="677"/>
        <end position="696"/>
    </location>
</feature>
<accession>A0A8U0R4E3</accession>
<dbReference type="PROSITE" id="PS50835">
    <property type="entry name" value="IG_LIKE"/>
    <property type="match status" value="9"/>
</dbReference>
<keyword evidence="13" id="KW-0221">Differentiation</keyword>
<dbReference type="Gene3D" id="2.60.40.10">
    <property type="entry name" value="Immunoglobulins"/>
    <property type="match status" value="11"/>
</dbReference>
<feature type="region of interest" description="Disordered" evidence="22">
    <location>
        <begin position="2002"/>
        <end position="2021"/>
    </location>
</feature>
<name>A0A8U0R4E3_SALNM</name>
<evidence type="ECO:0000256" key="9">
    <source>
        <dbReference type="ARBA" id="ARBA00022679"/>
    </source>
</evidence>
<dbReference type="InterPro" id="IPR013783">
    <property type="entry name" value="Ig-like_fold"/>
</dbReference>
<dbReference type="Pfam" id="PF00041">
    <property type="entry name" value="fn3"/>
    <property type="match status" value="1"/>
</dbReference>
<feature type="compositionally biased region" description="Basic and acidic residues" evidence="22">
    <location>
        <begin position="2326"/>
        <end position="2376"/>
    </location>
</feature>
<feature type="compositionally biased region" description="Low complexity" evidence="22">
    <location>
        <begin position="3046"/>
        <end position="3086"/>
    </location>
</feature>
<dbReference type="InterPro" id="IPR036179">
    <property type="entry name" value="Ig-like_dom_sf"/>
</dbReference>
<dbReference type="EC" id="2.7.11.1" evidence="4"/>
<dbReference type="PROSITE" id="PS50853">
    <property type="entry name" value="FN3"/>
    <property type="match status" value="2"/>
</dbReference>
<sequence length="3523" mass="388658">MAEGGTHLSPGIPSKRAKVSQDQVVPDTGDPGRTPPVFVRKLRKAAVGTGCDIRLRVSVGGQPAPSLFWYRNNDLLAPPGEKDVGGLWIRDCKASDAGLYTCVASNCLGEAQSSALLAVMDLGEDSETTEDEATEPQVPMETKEGPGGRHQDKAGRRVPAGEGCRMMDSSPDRRATLPGGHDPVVERELMALGSRPPGAQDPTHPGRQALCGGTDGGPGALVRHLGVEPLIRASHANLARTNQPMLGSEESVSVGSDYYGSMFSLYRGRTIPSPSLPQTQTGPSFSPASPQSSQTVSQPTTSLSSHKNSVTSHSTQDPSLGGAVVKNKLPGMFSGASSHTSSSGSSGGKTPKLARAAPKIFDKIKEFEQKVSEVSAGVRSGRSFGRAASCDLEGVSKEEGTSQPDAAASRRSTFGKKRASSLEDKPSYQQRVQSFQNKFTEELARIKKLVGRPNLKKAYSTEQLPQMERQSVGKLEPIPPQVVKKLEEREKVLEERGLLGKSVEESVSSRKSSQSHEKVLTDQRNVPQREQHDSALASAQPSESKSVGKGSVSMETVLVNQLPGRRSPSSRVTRNSPTREGLWSSPAAAKPPHTAEEQPPVSPTLKGPLADKELEQPPPRMDHPGSPTPTAQRAPPTYPKGPSSPKELEKPLHHRRPPSPRSPSPRSPSPTMQRGPSPTPAKEPASAYPPKPPRLSPTPISTPSISPLTKRRKGEPGRTSPALKMTIPTILVEDELMEMEEEEAGEKREREKMRRAGKKEGRASKTQKKGKVSGKSWESQPMSPETGDDSDDSYMSADEGPAEKPAFERPLGDTIATAGSEVLLKCVITGKPLPTVTWKKSNVLIRSSPSHVVRAEGEQHSLLITQMRSGDTGTYCVTAVNAAGKASCNATLYIKPELTQVHGGKPSSLPLVEVTSPLQSDEEYLSPLEEVMEIGEPPSRGVGPQSKYAFFKDPPSFQAALNDHGVTEGQEVTMSVKVRGQPKPMVYWLRDKVTLKTNGRFIVRETEDGTSEMIITSAQRSDAGLYTCKIINEYGTKQSECKLEVKASPAQEAMAIIREVRDVAVRAGESAMFECHMTGPLDVEVDWLSNGKLVQPALLNCKMTFNGKRCRLLLNSLHEDDSGTYTCKLSTAKEELTSSAHLKVTPSREPLFTRKLDILEVIEGRTARFDCKVSGSPPPIVTWNHFENPVEESENVLLLQEGGRYSLVITHVSSDTEGFYTAVAKNARGKAECTAELYMQEPRPAISSHMAKLEKMPSIAEEPEVLESEVEQEQRTMPDFVKPLADLEMIEGKEAVLKCKVAGLPYPTIAWYHNGKKIHSTDDRKMTQHRDVHSLVIRCVCHGHGGVYKSVISNKVGKAACYAHLYITDIVPDPPDGPPVVESITGKTITLSWKKPKRLDSSIDGSSLMYAVQQQPLGSIQWSIIASNLRETTYTVTGLSKGVRYAFRVLAATAKLLSKPSPSTDLVQLMDRGPYLRKAPIILDKPDVVYVVENQSVSITLTLNHINAVVTWKRRGVVLLNKPGMFEMSMPDDDQHTLKIQRVKSTDTGQLVCTANNQFGSDLCTILLAMAVRPKFESIMEDLEIHVGETSRFAVVVEGQPDPDILWYKDDTLLSESSHFTFVYDDTECSLVVLNARPEDSGVYTCTAKNLAGQVSCKAELTVHKAQDREEVVEPMEDEGSILRKMRRLTDYYDVHKEIGRGAFSYVKRVSEKKGKVEYAAKFVSARAKRKALALREMNLLSELNHEKMLYFHDAFEKKNMVVIITELCHEELLDRLTKKTTVMESEIRSSIQQVLEGVSYLHQKDIAHLDIKPENILMAGRHSDKIRICDFGNAVKLETNEAHYCKYGTPEFVAPEIVNQTPVSKATDIWPIGVITYLCLTGVSPFAGENDRCTVLNIRNQNVAFEESMFADLCREAKGFVIKLLVADRLRPNATESLRHPWFKTSLKDKSINTAILKQVLSRRRWQRSLISYKSKMVMRSIPELLNDSSNHISIAVARHLKEGSPPPSSSSDSDEDVDELPFIPMPLSMVFSGSRVSLNEIPGDEDAKELGGSRGTRKRVTTEEDGGSSEEEKTAVKTKRVPLKKGSSVEEDDTPTKSRRATMRRGSSADSALLLHIEPEEGAVEEGKEDSGKKSLKKAVSMELPNRSPSPGAAKMSQEDYALKLELMRQRLLRGGNSKSGLRGPLLETLGMDNERRTSSLDRNLRRSRVGAPERSLARAASTESTVEDTSKTKMFQKSSSFSQGDSEPMPLHRQFGAPLEIPTSTSSQSTERRDSAERTQSIERNAQGKDLQEATSISAITEQTRLDSRPYSHGPSSIQPTPVKEDQGAREEKEPVEKKKSKSEETSERDEEMERRTKAQERVDRHESKREISQGRSPTVLAPVIVIEEENTEEDEQKEKQEIELKKEEVKAKGYDSSGVMPTEKTSAYANVMQTIVVPSGKPDSSRRSQSTPSPTFPEHPAVFAKVATERPTSPTISTSSSTVPDRPTTPRQPTTPLRTDIKDIDSEEVFESRFKKRESSLTRGLRRLTRTKSEEKSPTLPRKTGEGEEVYRPGRLGAPLEMVPQGLQEKSKSVQDLREVERDTGSLGIIGRFSMRTKRTPSIDKKEEKSKETEPAASKRRVCWAIGRSKSLDTTELDNIEARREQEARERKKMEESSVFAMRRKFESKVAGISASLRSKSEERKEEKEAKRRVEEEKSRKDAEEKDFKKVSDSPVLAMRKKFENKVAGISGKVRSQSEDRKEMKEEKPEGRKTPLFSHHRHSQSEGRGLKEMGIPENQLAKQTNKESKVSKESIGSASSLHSEKSKTPETDRRSRWDRWGLGRSRKDKTPSQTDLPSAKDFPPVFHIKLRDHVLLEGDPVTLSCLPAGSPHPQISWTKDKKPLEMDDRMNLISCPDGRQLVTIMKTSRRDAGLYECVASNPLASVTSSCTLSLACVPKRPGTPEVPQTYNNTALVLWKPADTKPPCSYSLERKTEGDANWLIIATGVADCYYNVTDLPPGGAFRFRVACVNKAGQGPYSNTSDKVSLDSTVTVIPKVKPATSLTSPAPFPAPTAALSPSKPSAPSSPAITTPPTEPLAVTPTTPPTLPSPPVVKPPPFVLPKPQSPVNVVPPMTQTPPISPPLPLVTPPSTPTKPVMASVPTYAPARMAPSPLPAPSFSPQVLQVSSLSPIGEGRGTPVRGTPRDRTTLKPGETALRQGVPQKPYTFLDEKARGRFGVVRECRENATGHVFMAKIVPYDQETKKSILQEYEILKSLHNDKVMTLHEAYVTPRYLVLVAEYCTGKELLHSLIDRFRYSEDDVVCYLVQLLQGLEYLHNRRILHLDIKPDNVMVTNLNVIKIVDFGSAQNFNPLSLKQYNSGLGTLEYMSPEMVKGDVVGPPADIWSLGVLTYVMLSGRLPFQDKDPHQTETKIQIAKFDPTKLYPNVSQSASMFLKKMLSSYAWARPSTKDCITHAWLQDSYLMKLRRQTLTFTTTKLKEFLGEHHRRRTEVATKHRVLLRSYSSSASSTTSTTPNLPK</sequence>
<dbReference type="SMART" id="SM00409">
    <property type="entry name" value="IG"/>
    <property type="match status" value="9"/>
</dbReference>
<keyword evidence="17" id="KW-0393">Immunoglobulin domain</keyword>
<feature type="compositionally biased region" description="Polar residues" evidence="22">
    <location>
        <begin position="272"/>
        <end position="282"/>
    </location>
</feature>
<keyword evidence="16" id="KW-0539">Nucleus</keyword>
<dbReference type="InterPro" id="IPR003599">
    <property type="entry name" value="Ig_sub"/>
</dbReference>
<dbReference type="GO" id="GO:0030154">
    <property type="term" value="P:cell differentiation"/>
    <property type="evidence" value="ECO:0007669"/>
    <property type="project" value="UniProtKB-KW"/>
</dbReference>
<evidence type="ECO:0000256" key="21">
    <source>
        <dbReference type="PROSITE-ProRule" id="PRU10141"/>
    </source>
</evidence>
<dbReference type="Proteomes" id="UP000808372">
    <property type="component" value="Chromosome 7"/>
</dbReference>
<feature type="compositionally biased region" description="Low complexity" evidence="22">
    <location>
        <begin position="542"/>
        <end position="555"/>
    </location>
</feature>
<feature type="region of interest" description="Disordered" evidence="22">
    <location>
        <begin position="3173"/>
        <end position="3199"/>
    </location>
</feature>
<dbReference type="InterPro" id="IPR011009">
    <property type="entry name" value="Kinase-like_dom_sf"/>
</dbReference>
<keyword evidence="10" id="KW-0677">Repeat</keyword>
<dbReference type="GO" id="GO:0061061">
    <property type="term" value="P:muscle structure development"/>
    <property type="evidence" value="ECO:0007669"/>
    <property type="project" value="UniProtKB-ARBA"/>
</dbReference>
<feature type="region of interest" description="Disordered" evidence="22">
    <location>
        <begin position="3046"/>
        <end position="3104"/>
    </location>
</feature>
<keyword evidence="26" id="KW-1185">Reference proteome</keyword>
<keyword evidence="8" id="KW-0597">Phosphoprotein</keyword>
<feature type="domain" description="Protein kinase" evidence="23">
    <location>
        <begin position="1693"/>
        <end position="1944"/>
    </location>
</feature>
<keyword evidence="7" id="KW-0723">Serine/threonine-protein kinase</keyword>
<feature type="compositionally biased region" description="Basic and acidic residues" evidence="22">
    <location>
        <begin position="141"/>
        <end position="155"/>
    </location>
</feature>
<keyword evidence="5" id="KW-0488">Methylation</keyword>
<dbReference type="FunFam" id="2.60.40.10:FF:000428">
    <property type="entry name" value="striated muscle preferentially expressed protein kinase"/>
    <property type="match status" value="1"/>
</dbReference>
<feature type="compositionally biased region" description="Basic and acidic residues" evidence="22">
    <location>
        <begin position="2806"/>
        <end position="2825"/>
    </location>
</feature>
<evidence type="ECO:0000256" key="12">
    <source>
        <dbReference type="ARBA" id="ARBA00022777"/>
    </source>
</evidence>
<dbReference type="GO" id="GO:0005524">
    <property type="term" value="F:ATP binding"/>
    <property type="evidence" value="ECO:0007669"/>
    <property type="project" value="UniProtKB-UniRule"/>
</dbReference>
<evidence type="ECO:0000259" key="25">
    <source>
        <dbReference type="PROSITE" id="PS50853"/>
    </source>
</evidence>
<dbReference type="CDD" id="cd00096">
    <property type="entry name" value="Ig"/>
    <property type="match status" value="2"/>
</dbReference>
<dbReference type="FunFam" id="2.60.40.10:FF:000145">
    <property type="entry name" value="Myosin light chain kinase, smooth muscle"/>
    <property type="match status" value="1"/>
</dbReference>
<dbReference type="GeneID" id="120050837"/>
<evidence type="ECO:0000256" key="14">
    <source>
        <dbReference type="ARBA" id="ARBA00022840"/>
    </source>
</evidence>
<feature type="domain" description="Protein kinase" evidence="23">
    <location>
        <begin position="3210"/>
        <end position="3462"/>
    </location>
</feature>
<dbReference type="SMART" id="SM00060">
    <property type="entry name" value="FN3"/>
    <property type="match status" value="2"/>
</dbReference>
<evidence type="ECO:0000256" key="10">
    <source>
        <dbReference type="ARBA" id="ARBA00022737"/>
    </source>
</evidence>
<evidence type="ECO:0000259" key="24">
    <source>
        <dbReference type="PROSITE" id="PS50835"/>
    </source>
</evidence>
<feature type="region of interest" description="Disordered" evidence="22">
    <location>
        <begin position="1"/>
        <end position="35"/>
    </location>
</feature>
<feature type="compositionally biased region" description="Pro residues" evidence="22">
    <location>
        <begin position="3087"/>
        <end position="3104"/>
    </location>
</feature>
<dbReference type="RefSeq" id="XP_038853294.1">
    <property type="nucleotide sequence ID" value="XM_038997366.1"/>
</dbReference>
<dbReference type="InterPro" id="IPR003961">
    <property type="entry name" value="FN3_dom"/>
</dbReference>
<feature type="compositionally biased region" description="Basic and acidic residues" evidence="22">
    <location>
        <begin position="2644"/>
        <end position="2660"/>
    </location>
</feature>
<dbReference type="PANTHER" id="PTHR47633:SF3">
    <property type="entry name" value="STRIATED MUSCLE PREFERENTIALLY EXPRESSED PROTEIN KINASE"/>
    <property type="match status" value="1"/>
</dbReference>
<comment type="similarity">
    <text evidence="3">Belongs to the protein kinase superfamily. CAMK Ser/Thr protein kinase family.</text>
</comment>
<dbReference type="InterPro" id="IPR036116">
    <property type="entry name" value="FN3_sf"/>
</dbReference>
<protein>
    <recommendedName>
        <fullName evidence="4">non-specific serine/threonine protein kinase</fullName>
        <ecNumber evidence="4">2.7.11.1</ecNumber>
    </recommendedName>
    <alternativeName>
        <fullName evidence="20">Aortic preferentially expressed protein 1</fullName>
    </alternativeName>
</protein>
<feature type="region of interest" description="Disordered" evidence="22">
    <location>
        <begin position="2638"/>
        <end position="2661"/>
    </location>
</feature>
<feature type="domain" description="Ig-like" evidence="24">
    <location>
        <begin position="2847"/>
        <end position="2937"/>
    </location>
</feature>
<feature type="compositionally biased region" description="Basic and acidic residues" evidence="22">
    <location>
        <begin position="2605"/>
        <end position="2618"/>
    </location>
</feature>
<dbReference type="FunFam" id="2.60.40.10:FF:000539">
    <property type="entry name" value="striated muscle preferentially expressed protein kinase"/>
    <property type="match status" value="1"/>
</dbReference>
<feature type="compositionally biased region" description="Basic and acidic residues" evidence="22">
    <location>
        <begin position="2535"/>
        <end position="2556"/>
    </location>
</feature>
<reference evidence="27" key="1">
    <citation type="submission" date="2025-08" db="UniProtKB">
        <authorList>
            <consortium name="RefSeq"/>
        </authorList>
    </citation>
    <scope>IDENTIFICATION</scope>
    <source>
        <tissue evidence="27">White muscle</tissue>
    </source>
</reference>
<evidence type="ECO:0000256" key="13">
    <source>
        <dbReference type="ARBA" id="ARBA00022782"/>
    </source>
</evidence>
<feature type="domain" description="Ig-like" evidence="24">
    <location>
        <begin position="1150"/>
        <end position="1238"/>
    </location>
</feature>
<dbReference type="Gene3D" id="3.30.200.20">
    <property type="entry name" value="Phosphorylase Kinase, domain 1"/>
    <property type="match status" value="2"/>
</dbReference>
<evidence type="ECO:0000256" key="6">
    <source>
        <dbReference type="ARBA" id="ARBA00022490"/>
    </source>
</evidence>
<evidence type="ECO:0000256" key="20">
    <source>
        <dbReference type="ARBA" id="ARBA00083841"/>
    </source>
</evidence>
<feature type="compositionally biased region" description="Basic and acidic residues" evidence="22">
    <location>
        <begin position="2503"/>
        <end position="2524"/>
    </location>
</feature>
<evidence type="ECO:0000256" key="1">
    <source>
        <dbReference type="ARBA" id="ARBA00004123"/>
    </source>
</evidence>
<keyword evidence="11 21" id="KW-0547">Nucleotide-binding</keyword>
<dbReference type="GO" id="GO:0005634">
    <property type="term" value="C:nucleus"/>
    <property type="evidence" value="ECO:0007669"/>
    <property type="project" value="UniProtKB-SubCell"/>
</dbReference>
<feature type="compositionally biased region" description="Pro residues" evidence="22">
    <location>
        <begin position="659"/>
        <end position="668"/>
    </location>
</feature>
<feature type="domain" description="Fibronectin type-III" evidence="25">
    <location>
        <begin position="1375"/>
        <end position="1472"/>
    </location>
</feature>
<feature type="compositionally biased region" description="Polar residues" evidence="22">
    <location>
        <begin position="2235"/>
        <end position="2248"/>
    </location>
</feature>
<evidence type="ECO:0000259" key="23">
    <source>
        <dbReference type="PROSITE" id="PS50011"/>
    </source>
</evidence>
<dbReference type="FunFam" id="1.10.510.10:FF:000363">
    <property type="entry name" value="Striated muscle preferentially expressed protein kinase"/>
    <property type="match status" value="1"/>
</dbReference>
<dbReference type="Pfam" id="PF07679">
    <property type="entry name" value="I-set"/>
    <property type="match status" value="9"/>
</dbReference>
<feature type="domain" description="Ig-like" evidence="24">
    <location>
        <begin position="955"/>
        <end position="1044"/>
    </location>
</feature>
<dbReference type="PROSITE" id="PS00107">
    <property type="entry name" value="PROTEIN_KINASE_ATP"/>
    <property type="match status" value="1"/>
</dbReference>
<feature type="domain" description="Ig-like" evidence="24">
    <location>
        <begin position="805"/>
        <end position="893"/>
    </location>
</feature>
<dbReference type="InterPro" id="IPR000719">
    <property type="entry name" value="Prot_kinase_dom"/>
</dbReference>
<dbReference type="InterPro" id="IPR013098">
    <property type="entry name" value="Ig_I-set"/>
</dbReference>